<organism evidence="2 3">
    <name type="scientific">Metarhizium rileyi (strain RCEF 4871)</name>
    <name type="common">Nomuraea rileyi</name>
    <dbReference type="NCBI Taxonomy" id="1649241"/>
    <lineage>
        <taxon>Eukaryota</taxon>
        <taxon>Fungi</taxon>
        <taxon>Dikarya</taxon>
        <taxon>Ascomycota</taxon>
        <taxon>Pezizomycotina</taxon>
        <taxon>Sordariomycetes</taxon>
        <taxon>Hypocreomycetidae</taxon>
        <taxon>Hypocreales</taxon>
        <taxon>Clavicipitaceae</taxon>
        <taxon>Metarhizium</taxon>
    </lineage>
</organism>
<protein>
    <submittedName>
        <fullName evidence="2">Uncharacterized protein</fullName>
    </submittedName>
</protein>
<feature type="region of interest" description="Disordered" evidence="1">
    <location>
        <begin position="31"/>
        <end position="64"/>
    </location>
</feature>
<dbReference type="Proteomes" id="UP000243498">
    <property type="component" value="Unassembled WGS sequence"/>
</dbReference>
<proteinExistence type="predicted"/>
<dbReference type="AlphaFoldDB" id="A0A167EN12"/>
<keyword evidence="3" id="KW-1185">Reference proteome</keyword>
<gene>
    <name evidence="2" type="ORF">NOR_03909</name>
</gene>
<accession>A0A167EN12</accession>
<sequence>MSVPAGSQGEAKVEAEIEVQQEEGRMREWVNDGGAASFGDQHKAAGRHKTRQLSGPETEGKADI</sequence>
<evidence type="ECO:0000256" key="1">
    <source>
        <dbReference type="SAM" id="MobiDB-lite"/>
    </source>
</evidence>
<dbReference type="EMBL" id="AZHC01000010">
    <property type="protein sequence ID" value="OAA44181.1"/>
    <property type="molecule type" value="Genomic_DNA"/>
</dbReference>
<evidence type="ECO:0000313" key="3">
    <source>
        <dbReference type="Proteomes" id="UP000243498"/>
    </source>
</evidence>
<evidence type="ECO:0000313" key="2">
    <source>
        <dbReference type="EMBL" id="OAA44181.1"/>
    </source>
</evidence>
<name>A0A167EN12_METRR</name>
<reference evidence="2 3" key="1">
    <citation type="journal article" date="2016" name="Genome Biol. Evol.">
        <title>Divergent and convergent evolution of fungal pathogenicity.</title>
        <authorList>
            <person name="Shang Y."/>
            <person name="Xiao G."/>
            <person name="Zheng P."/>
            <person name="Cen K."/>
            <person name="Zhan S."/>
            <person name="Wang C."/>
        </authorList>
    </citation>
    <scope>NUCLEOTIDE SEQUENCE [LARGE SCALE GENOMIC DNA]</scope>
    <source>
        <strain evidence="2 3">RCEF 4871</strain>
    </source>
</reference>
<comment type="caution">
    <text evidence="2">The sequence shown here is derived from an EMBL/GenBank/DDBJ whole genome shotgun (WGS) entry which is preliminary data.</text>
</comment>